<organism evidence="2 3">
    <name type="scientific">Roseivirga pacifica</name>
    <dbReference type="NCBI Taxonomy" id="1267423"/>
    <lineage>
        <taxon>Bacteria</taxon>
        <taxon>Pseudomonadati</taxon>
        <taxon>Bacteroidota</taxon>
        <taxon>Cytophagia</taxon>
        <taxon>Cytophagales</taxon>
        <taxon>Roseivirgaceae</taxon>
        <taxon>Roseivirga</taxon>
    </lineage>
</organism>
<evidence type="ECO:0000313" key="3">
    <source>
        <dbReference type="Proteomes" id="UP000199437"/>
    </source>
</evidence>
<proteinExistence type="predicted"/>
<reference evidence="3" key="1">
    <citation type="submission" date="2016-10" db="EMBL/GenBank/DDBJ databases">
        <authorList>
            <person name="Varghese N."/>
            <person name="Submissions S."/>
        </authorList>
    </citation>
    <scope>NUCLEOTIDE SEQUENCE [LARGE SCALE GENOMIC DNA]</scope>
    <source>
        <strain evidence="3">CGMCC 1.12402</strain>
    </source>
</reference>
<accession>A0A1I0RSN1</accession>
<name>A0A1I0RSN1_9BACT</name>
<feature type="transmembrane region" description="Helical" evidence="1">
    <location>
        <begin position="6"/>
        <end position="29"/>
    </location>
</feature>
<dbReference type="EMBL" id="FOIR01000006">
    <property type="protein sequence ID" value="SEW44239.1"/>
    <property type="molecule type" value="Genomic_DNA"/>
</dbReference>
<evidence type="ECO:0000256" key="1">
    <source>
        <dbReference type="SAM" id="Phobius"/>
    </source>
</evidence>
<keyword evidence="3" id="KW-1185">Reference proteome</keyword>
<dbReference type="OrthoDB" id="951070at2"/>
<evidence type="ECO:0000313" key="2">
    <source>
        <dbReference type="EMBL" id="SEW44239.1"/>
    </source>
</evidence>
<dbReference type="AlphaFoldDB" id="A0A1I0RSN1"/>
<dbReference type="Proteomes" id="UP000199437">
    <property type="component" value="Unassembled WGS sequence"/>
</dbReference>
<keyword evidence="1" id="KW-0472">Membrane</keyword>
<keyword evidence="1" id="KW-1133">Transmembrane helix</keyword>
<dbReference type="GeneID" id="99988716"/>
<gene>
    <name evidence="2" type="ORF">SAMN05216290_4053</name>
</gene>
<dbReference type="RefSeq" id="WP_090261284.1">
    <property type="nucleotide sequence ID" value="NZ_FOIR01000006.1"/>
</dbReference>
<protein>
    <submittedName>
        <fullName evidence="2">Uncharacterized protein</fullName>
    </submittedName>
</protein>
<keyword evidence="1" id="KW-0812">Transmembrane</keyword>
<sequence length="208" mass="24262">MDNSLLTSIIALTGVIIGTTLSSLNNHVLKRKETKLRVLEKILDKRIKAHEEILSLVKKTRSVIGTGKKDEDSNVISYPSCMESFDHFSLFLQEMFQIIHQNSHWLNTDLQRELSFFQDYLVTIYHQVSEAGTDSDIIKTGVIVKQDFVNLAMSIENITFQFFRHEITKLRINKLDEWHKYPKEETNKRFSKTELMTRSKEIEKIIKG</sequence>